<dbReference type="PATRIC" id="fig|1590043.3.peg.1936"/>
<feature type="region of interest" description="Disordered" evidence="1">
    <location>
        <begin position="951"/>
        <end position="1022"/>
    </location>
</feature>
<dbReference type="Proteomes" id="UP000051497">
    <property type="component" value="Unassembled WGS sequence"/>
</dbReference>
<reference evidence="2" key="1">
    <citation type="submission" date="2015-09" db="EMBL/GenBank/DDBJ databases">
        <title>Draft Genome Sequences of Two Novel Amoeba-resistant Intranuclear Bacteria, Candidatus Berkiella cookevillensis and Candidatus Berkiella aquae.</title>
        <authorList>
            <person name="Mehari Y.T."/>
            <person name="Arivett B.A."/>
            <person name="Farone A.L."/>
            <person name="Gunderson J.H."/>
            <person name="Farone M.B."/>
        </authorList>
    </citation>
    <scope>NUCLEOTIDE SEQUENCE [LARGE SCALE GENOMIC DNA]</scope>
    <source>
        <strain evidence="2">HT99</strain>
    </source>
</reference>
<keyword evidence="4" id="KW-1185">Reference proteome</keyword>
<dbReference type="InterPro" id="IPR009097">
    <property type="entry name" value="Cyclic_Pdiesterase"/>
</dbReference>
<evidence type="ECO:0000313" key="2">
    <source>
        <dbReference type="EMBL" id="KRG20978.1"/>
    </source>
</evidence>
<evidence type="ECO:0000256" key="1">
    <source>
        <dbReference type="SAM" id="MobiDB-lite"/>
    </source>
</evidence>
<dbReference type="EMBL" id="LKAJ01000007">
    <property type="protein sequence ID" value="KRG20978.1"/>
    <property type="molecule type" value="Genomic_DNA"/>
</dbReference>
<protein>
    <recommendedName>
        <fullName evidence="5">2'-5' RNA ligase</fullName>
    </recommendedName>
</protein>
<reference evidence="3" key="3">
    <citation type="submission" date="2021-06" db="EMBL/GenBank/DDBJ databases">
        <title>Genomic Description and Analysis of Intracellular Bacteria, Candidatus Berkiella cookevillensis and Candidatus Berkiella aquae.</title>
        <authorList>
            <person name="Kidane D.T."/>
            <person name="Mehari Y.T."/>
            <person name="Rice F.C."/>
            <person name="Arivett B.A."/>
            <person name="Farone A.L."/>
            <person name="Berk S.G."/>
            <person name="Farone M.B."/>
        </authorList>
    </citation>
    <scope>NUCLEOTIDE SEQUENCE</scope>
    <source>
        <strain evidence="3">HT99</strain>
    </source>
</reference>
<evidence type="ECO:0000313" key="3">
    <source>
        <dbReference type="EMBL" id="MCS5710068.1"/>
    </source>
</evidence>
<name>A0A0Q9YTD8_9GAMM</name>
<accession>A0A0Q9YTD8</accession>
<dbReference type="SUPFAM" id="SSF55144">
    <property type="entry name" value="LigT-like"/>
    <property type="match status" value="1"/>
</dbReference>
<dbReference type="Gene3D" id="3.90.1140.10">
    <property type="entry name" value="Cyclic phosphodiesterase"/>
    <property type="match status" value="1"/>
</dbReference>
<evidence type="ECO:0000313" key="4">
    <source>
        <dbReference type="Proteomes" id="UP000051497"/>
    </source>
</evidence>
<reference evidence="3" key="2">
    <citation type="journal article" date="2016" name="Genome Announc.">
        <title>Draft Genome Sequences of Two Novel Amoeba-Resistant Intranuclear Bacteria, 'Candidatus Berkiella cookevillensis' and 'Candidatus Berkiella aquae'.</title>
        <authorList>
            <person name="Mehari Y.T."/>
            <person name="Arivett B.A."/>
            <person name="Farone A.L."/>
            <person name="Gunderson J.H."/>
            <person name="Farone M.B."/>
        </authorList>
    </citation>
    <scope>NUCLEOTIDE SEQUENCE</scope>
    <source>
        <strain evidence="3">HT99</strain>
    </source>
</reference>
<dbReference type="OrthoDB" id="5652860at2"/>
<gene>
    <name evidence="3" type="ORF">HT99x_001360</name>
    <name evidence="2" type="ORF">HT99x_01898</name>
</gene>
<dbReference type="AlphaFoldDB" id="A0A0Q9YTD8"/>
<feature type="compositionally biased region" description="Polar residues" evidence="1">
    <location>
        <begin position="1001"/>
        <end position="1022"/>
    </location>
</feature>
<dbReference type="STRING" id="295108.HT99x_01898"/>
<comment type="caution">
    <text evidence="2">The sequence shown here is derived from an EMBL/GenBank/DDBJ whole genome shotgun (WGS) entry which is preliminary data.</text>
</comment>
<evidence type="ECO:0008006" key="5">
    <source>
        <dbReference type="Google" id="ProtNLM"/>
    </source>
</evidence>
<proteinExistence type="predicted"/>
<organism evidence="2">
    <name type="scientific">Candidatus Berkiella aquae</name>
    <dbReference type="NCBI Taxonomy" id="295108"/>
    <lineage>
        <taxon>Bacteria</taxon>
        <taxon>Pseudomonadati</taxon>
        <taxon>Pseudomonadota</taxon>
        <taxon>Gammaproteobacteria</taxon>
        <taxon>Candidatus Berkiellales</taxon>
        <taxon>Candidatus Berkiellaceae</taxon>
        <taxon>Candidatus Berkiella</taxon>
    </lineage>
</organism>
<dbReference type="RefSeq" id="WP_075066521.1">
    <property type="nucleotide sequence ID" value="NZ_LKAJ02000001.1"/>
</dbReference>
<dbReference type="EMBL" id="LKAJ02000001">
    <property type="protein sequence ID" value="MCS5710068.1"/>
    <property type="molecule type" value="Genomic_DNA"/>
</dbReference>
<sequence>MSSYTQIMQVNNLFNPYPRIKQGLSIQTNEALANLVSLIENNTQLKSEWVNIITDIEKRNKSSNDIGINIKLLFKQHQDFKTAIKKILSTLQPQKALQTPSPIVIYPPIVTTSASLPKASATSLAAQPSSVNKFKDWRSDEPPVFKKPAPVAIPLDEINCPKPYRDQVTQHCIQEYQRAIRLMEHSMADVALQYVHRNPPIAPFNDKFRTHDKMESTNPGALLQFANVYSQRYLDLYDAYIEWEIQKGIPMIPVTAGQMKLHGFTSEEIIEMQPACVTYSAITDNIKSIISSDPNDETYNKIIAAMANQDKNISLDDFIKDEQKREKFLSFINKQKRKEIGKKLVEEFKIYKGLPENQKKLLDTAQFLMHDYGHLEYKDIATQLYYVGIMKTDPYASFDERKQMEVRHRVAGDMSIHQNSPGTLGGNPLAYLNMLETGEPDNRTAEFRNKMYFVYMNNHFANAVIRDQERIDFINKWLSTHKKGWHLDQDFIDEMNRRPVSYIPPIFRYGANAAVNRELRDPNSHDEVAEFYKQNPNITVRAVMEGLVDMNTYHRMKLTSRELMNQIGEWNWDPEDKNRPWQPLNFGTGAAVFKDKPESEMGQRAKEYLKQVHAFNLPVYAGISGTLDQSTAMAGLVGLGIDDELKRRELELHTIKMAYLAFMLPGRDHSVHEIMQSSTTYGLDYVPGPGYEKYVYPVDPYVVQELEHQQQLRGSHLPDYYLSKDYAAEVLQKLQASNHVDVQKNTHVHETVHSEQLNYYVGIPIIGTTLEQSIKQWRKPTSGTHWVPPSNLHITIGWLESPLPVKQQEKIAKKLSSILKKYDDLAFSITGVEMWGNGKDVIVTLNEESEHYEKMRAEIQSVFRDNGILFKFDPRIHISIGHTEIVTDSKMVQEAFGKPPIDHHQFTHCSIMHNDPNDNWKQHTDRKFHFSKGAKKLHDITSELDTQFKENNEQAKKQQQQIELEKEKAAQEKISSGTKDNKRAGALTTLKEKHKGVTPPRANTSTKNKTPSRGTTKRPNQS</sequence>